<protein>
    <submittedName>
        <fullName evidence="7">DASS family divalent anion:Na+ symporter</fullName>
    </submittedName>
</protein>
<dbReference type="AlphaFoldDB" id="A0A4R1Q2Y5"/>
<keyword evidence="3 6" id="KW-0812">Transmembrane</keyword>
<feature type="transmembrane region" description="Helical" evidence="6">
    <location>
        <begin position="181"/>
        <end position="203"/>
    </location>
</feature>
<feature type="transmembrane region" description="Helical" evidence="6">
    <location>
        <begin position="115"/>
        <end position="133"/>
    </location>
</feature>
<dbReference type="InterPro" id="IPR030676">
    <property type="entry name" value="CitT-rel"/>
</dbReference>
<feature type="transmembrane region" description="Helical" evidence="6">
    <location>
        <begin position="32"/>
        <end position="50"/>
    </location>
</feature>
<evidence type="ECO:0000256" key="3">
    <source>
        <dbReference type="ARBA" id="ARBA00022692"/>
    </source>
</evidence>
<evidence type="ECO:0000256" key="2">
    <source>
        <dbReference type="ARBA" id="ARBA00007349"/>
    </source>
</evidence>
<sequence>MVFLLKSSWKMLACILIPVIICLLPPPSGLELQAWYLFALYIGAILGLMLRPLPEPTVILIAIGLSSVVLKNTNTLLLGYANSVTWLVFSAFMVGAAFVETGLGRRIAYLLIGKFGSSSLGLGYVAAITDLVLSPATPSNTARTGGIVYPIFRSIALTLNSEPGPTARVIGAYLTLLLYEISLSTSYVFMTAVAPNGLIASFANKILKVQIDWMTWFQAAAAPGLICLLIIPWLVHKMYPAQIGKIDNKKIASEGLQDLGPLSRKEMILIMLFILAVAGWATSTITKIDATAVAIGFLASCLFTRIIKWENVVTNQGAWNTLIWYGGIIGLADGLAKAKFFDWMAKFLGATLNFSGYSPIVILAVLLFFSVAVRYFFASMAAYVTTMIPVFFTIGLVAQVPIMPLAFLISFSAAYGSLLTHYGGAAGAVLYGPGYVDQVTWWKVGAAVVVVSVIVHLVVGLPYWHMLGFW</sequence>
<evidence type="ECO:0000256" key="6">
    <source>
        <dbReference type="SAM" id="Phobius"/>
    </source>
</evidence>
<accession>A0A4R1Q2Y5</accession>
<feature type="transmembrane region" description="Helical" evidence="6">
    <location>
        <begin position="290"/>
        <end position="307"/>
    </location>
</feature>
<dbReference type="Proteomes" id="UP000295063">
    <property type="component" value="Unassembled WGS sequence"/>
</dbReference>
<keyword evidence="4 6" id="KW-1133">Transmembrane helix</keyword>
<evidence type="ECO:0000256" key="1">
    <source>
        <dbReference type="ARBA" id="ARBA00004141"/>
    </source>
</evidence>
<comment type="similarity">
    <text evidence="2">Belongs to the SLC13A/DASS transporter (TC 2.A.47) family. DIT1 subfamily.</text>
</comment>
<dbReference type="GO" id="GO:0022857">
    <property type="term" value="F:transmembrane transporter activity"/>
    <property type="evidence" value="ECO:0007669"/>
    <property type="project" value="InterPro"/>
</dbReference>
<dbReference type="PIRSF" id="PIRSF002457">
    <property type="entry name" value="DASS"/>
    <property type="match status" value="1"/>
</dbReference>
<evidence type="ECO:0000256" key="5">
    <source>
        <dbReference type="ARBA" id="ARBA00023136"/>
    </source>
</evidence>
<dbReference type="PANTHER" id="PTHR42826">
    <property type="entry name" value="DICARBOXYLATE TRANSPORTER 2.1, CHLOROPLASTIC"/>
    <property type="match status" value="1"/>
</dbReference>
<proteinExistence type="inferred from homology"/>
<dbReference type="InterPro" id="IPR001898">
    <property type="entry name" value="SLC13A/DASS"/>
</dbReference>
<keyword evidence="8" id="KW-1185">Reference proteome</keyword>
<dbReference type="EMBL" id="SLUI01000001">
    <property type="protein sequence ID" value="TCL39838.1"/>
    <property type="molecule type" value="Genomic_DNA"/>
</dbReference>
<evidence type="ECO:0000313" key="8">
    <source>
        <dbReference type="Proteomes" id="UP000295063"/>
    </source>
</evidence>
<name>A0A4R1Q2Y5_9FIRM</name>
<keyword evidence="5 6" id="KW-0472">Membrane</keyword>
<feature type="transmembrane region" description="Helical" evidence="6">
    <location>
        <begin position="7"/>
        <end position="26"/>
    </location>
</feature>
<feature type="transmembrane region" description="Helical" evidence="6">
    <location>
        <begin position="215"/>
        <end position="235"/>
    </location>
</feature>
<feature type="transmembrane region" description="Helical" evidence="6">
    <location>
        <begin position="348"/>
        <end position="369"/>
    </location>
</feature>
<feature type="transmembrane region" description="Helical" evidence="6">
    <location>
        <begin position="84"/>
        <end position="103"/>
    </location>
</feature>
<feature type="transmembrane region" description="Helical" evidence="6">
    <location>
        <begin position="267"/>
        <end position="283"/>
    </location>
</feature>
<evidence type="ECO:0000256" key="4">
    <source>
        <dbReference type="ARBA" id="ARBA00022989"/>
    </source>
</evidence>
<reference evidence="7 8" key="1">
    <citation type="submission" date="2019-03" db="EMBL/GenBank/DDBJ databases">
        <title>Genomic Encyclopedia of Type Strains, Phase IV (KMG-IV): sequencing the most valuable type-strain genomes for metagenomic binning, comparative biology and taxonomic classification.</title>
        <authorList>
            <person name="Goeker M."/>
        </authorList>
    </citation>
    <scope>NUCLEOTIDE SEQUENCE [LARGE SCALE GENOMIC DNA]</scope>
    <source>
        <strain evidence="7 8">DSM 15969</strain>
    </source>
</reference>
<feature type="transmembrane region" description="Helical" evidence="6">
    <location>
        <begin position="405"/>
        <end position="424"/>
    </location>
</feature>
<dbReference type="Pfam" id="PF00939">
    <property type="entry name" value="Na_sulph_symp"/>
    <property type="match status" value="1"/>
</dbReference>
<organism evidence="7 8">
    <name type="scientific">Anaerospora hongkongensis</name>
    <dbReference type="NCBI Taxonomy" id="244830"/>
    <lineage>
        <taxon>Bacteria</taxon>
        <taxon>Bacillati</taxon>
        <taxon>Bacillota</taxon>
        <taxon>Negativicutes</taxon>
        <taxon>Selenomonadales</taxon>
        <taxon>Sporomusaceae</taxon>
        <taxon>Anaerospora</taxon>
    </lineage>
</organism>
<comment type="subcellular location">
    <subcellularLocation>
        <location evidence="1">Membrane</location>
        <topology evidence="1">Multi-pass membrane protein</topology>
    </subcellularLocation>
</comment>
<dbReference type="GO" id="GO:0016020">
    <property type="term" value="C:membrane"/>
    <property type="evidence" value="ECO:0007669"/>
    <property type="project" value="UniProtKB-SubCell"/>
</dbReference>
<dbReference type="NCBIfam" id="TIGR00785">
    <property type="entry name" value="dass"/>
    <property type="match status" value="1"/>
</dbReference>
<feature type="transmembrane region" description="Helical" evidence="6">
    <location>
        <begin position="375"/>
        <end position="398"/>
    </location>
</feature>
<evidence type="ECO:0000313" key="7">
    <source>
        <dbReference type="EMBL" id="TCL39838.1"/>
    </source>
</evidence>
<gene>
    <name evidence="7" type="ORF">EV210_10133</name>
</gene>
<feature type="transmembrane region" description="Helical" evidence="6">
    <location>
        <begin position="57"/>
        <end position="78"/>
    </location>
</feature>
<comment type="caution">
    <text evidence="7">The sequence shown here is derived from an EMBL/GenBank/DDBJ whole genome shotgun (WGS) entry which is preliminary data.</text>
</comment>
<feature type="transmembrane region" description="Helical" evidence="6">
    <location>
        <begin position="444"/>
        <end position="464"/>
    </location>
</feature>